<protein>
    <submittedName>
        <fullName evidence="2">Uncharacterized protein</fullName>
    </submittedName>
</protein>
<feature type="compositionally biased region" description="Basic and acidic residues" evidence="1">
    <location>
        <begin position="16"/>
        <end position="29"/>
    </location>
</feature>
<sequence length="60" mass="6547">MTTALPTLIPRPGEQAAERRRLKERMDDIKSEDEDPIGDATPAPPSPPPHTPIPVPNPTQ</sequence>
<evidence type="ECO:0000313" key="3">
    <source>
        <dbReference type="Proteomes" id="UP000054538"/>
    </source>
</evidence>
<feature type="compositionally biased region" description="Pro residues" evidence="1">
    <location>
        <begin position="42"/>
        <end position="60"/>
    </location>
</feature>
<reference evidence="2 3" key="1">
    <citation type="submission" date="2014-04" db="EMBL/GenBank/DDBJ databases">
        <authorList>
            <consortium name="DOE Joint Genome Institute"/>
            <person name="Kuo A."/>
            <person name="Kohler A."/>
            <person name="Jargeat P."/>
            <person name="Nagy L.G."/>
            <person name="Floudas D."/>
            <person name="Copeland A."/>
            <person name="Barry K.W."/>
            <person name="Cichocki N."/>
            <person name="Veneault-Fourrey C."/>
            <person name="LaButti K."/>
            <person name="Lindquist E.A."/>
            <person name="Lipzen A."/>
            <person name="Lundell T."/>
            <person name="Morin E."/>
            <person name="Murat C."/>
            <person name="Sun H."/>
            <person name="Tunlid A."/>
            <person name="Henrissat B."/>
            <person name="Grigoriev I.V."/>
            <person name="Hibbett D.S."/>
            <person name="Martin F."/>
            <person name="Nordberg H.P."/>
            <person name="Cantor M.N."/>
            <person name="Hua S.X."/>
        </authorList>
    </citation>
    <scope>NUCLEOTIDE SEQUENCE [LARGE SCALE GENOMIC DNA]</scope>
    <source>
        <strain evidence="2 3">Ve08.2h10</strain>
    </source>
</reference>
<feature type="region of interest" description="Disordered" evidence="1">
    <location>
        <begin position="1"/>
        <end position="60"/>
    </location>
</feature>
<dbReference type="AlphaFoldDB" id="A0A0D0CX94"/>
<organism evidence="2 3">
    <name type="scientific">Paxillus rubicundulus Ve08.2h10</name>
    <dbReference type="NCBI Taxonomy" id="930991"/>
    <lineage>
        <taxon>Eukaryota</taxon>
        <taxon>Fungi</taxon>
        <taxon>Dikarya</taxon>
        <taxon>Basidiomycota</taxon>
        <taxon>Agaricomycotina</taxon>
        <taxon>Agaricomycetes</taxon>
        <taxon>Agaricomycetidae</taxon>
        <taxon>Boletales</taxon>
        <taxon>Paxilineae</taxon>
        <taxon>Paxillaceae</taxon>
        <taxon>Paxillus</taxon>
    </lineage>
</organism>
<keyword evidence="3" id="KW-1185">Reference proteome</keyword>
<dbReference type="HOGENOM" id="CLU_2942478_0_0_1"/>
<proteinExistence type="predicted"/>
<reference evidence="3" key="2">
    <citation type="submission" date="2015-01" db="EMBL/GenBank/DDBJ databases">
        <title>Evolutionary Origins and Diversification of the Mycorrhizal Mutualists.</title>
        <authorList>
            <consortium name="DOE Joint Genome Institute"/>
            <consortium name="Mycorrhizal Genomics Consortium"/>
            <person name="Kohler A."/>
            <person name="Kuo A."/>
            <person name="Nagy L.G."/>
            <person name="Floudas D."/>
            <person name="Copeland A."/>
            <person name="Barry K.W."/>
            <person name="Cichocki N."/>
            <person name="Veneault-Fourrey C."/>
            <person name="LaButti K."/>
            <person name="Lindquist E.A."/>
            <person name="Lipzen A."/>
            <person name="Lundell T."/>
            <person name="Morin E."/>
            <person name="Murat C."/>
            <person name="Riley R."/>
            <person name="Ohm R."/>
            <person name="Sun H."/>
            <person name="Tunlid A."/>
            <person name="Henrissat B."/>
            <person name="Grigoriev I.V."/>
            <person name="Hibbett D.S."/>
            <person name="Martin F."/>
        </authorList>
    </citation>
    <scope>NUCLEOTIDE SEQUENCE [LARGE SCALE GENOMIC DNA]</scope>
    <source>
        <strain evidence="3">Ve08.2h10</strain>
    </source>
</reference>
<dbReference type="Proteomes" id="UP000054538">
    <property type="component" value="Unassembled WGS sequence"/>
</dbReference>
<dbReference type="InParanoid" id="A0A0D0CX94"/>
<accession>A0A0D0CX94</accession>
<name>A0A0D0CX94_9AGAM</name>
<dbReference type="EMBL" id="KN831448">
    <property type="protein sequence ID" value="KIK71934.1"/>
    <property type="molecule type" value="Genomic_DNA"/>
</dbReference>
<gene>
    <name evidence="2" type="ORF">PAXRUDRAFT_22615</name>
</gene>
<evidence type="ECO:0000256" key="1">
    <source>
        <dbReference type="SAM" id="MobiDB-lite"/>
    </source>
</evidence>
<evidence type="ECO:0000313" key="2">
    <source>
        <dbReference type="EMBL" id="KIK71934.1"/>
    </source>
</evidence>